<feature type="signal peptide" evidence="1">
    <location>
        <begin position="1"/>
        <end position="23"/>
    </location>
</feature>
<dbReference type="PANTHER" id="PTHR31676:SF71">
    <property type="entry name" value="EXPRESSED PROTEIN"/>
    <property type="match status" value="1"/>
</dbReference>
<protein>
    <submittedName>
        <fullName evidence="2">Uncharacterized protein</fullName>
    </submittedName>
</protein>
<organism evidence="2 3">
    <name type="scientific">Canna indica</name>
    <name type="common">Indian-shot</name>
    <dbReference type="NCBI Taxonomy" id="4628"/>
    <lineage>
        <taxon>Eukaryota</taxon>
        <taxon>Viridiplantae</taxon>
        <taxon>Streptophyta</taxon>
        <taxon>Embryophyta</taxon>
        <taxon>Tracheophyta</taxon>
        <taxon>Spermatophyta</taxon>
        <taxon>Magnoliopsida</taxon>
        <taxon>Liliopsida</taxon>
        <taxon>Zingiberales</taxon>
        <taxon>Cannaceae</taxon>
        <taxon>Canna</taxon>
    </lineage>
</organism>
<proteinExistence type="predicted"/>
<evidence type="ECO:0000313" key="3">
    <source>
        <dbReference type="Proteomes" id="UP001327560"/>
    </source>
</evidence>
<dbReference type="InterPro" id="IPR007493">
    <property type="entry name" value="DUF538"/>
</dbReference>
<dbReference type="Gene3D" id="2.30.240.10">
    <property type="entry name" value="At5g01610-like"/>
    <property type="match status" value="1"/>
</dbReference>
<evidence type="ECO:0000256" key="1">
    <source>
        <dbReference type="SAM" id="SignalP"/>
    </source>
</evidence>
<evidence type="ECO:0000313" key="2">
    <source>
        <dbReference type="EMBL" id="WOL08048.1"/>
    </source>
</evidence>
<accession>A0AAQ3KJ76</accession>
<dbReference type="SUPFAM" id="SSF141562">
    <property type="entry name" value="At5g01610-like"/>
    <property type="match status" value="1"/>
</dbReference>
<dbReference type="AlphaFoldDB" id="A0AAQ3KJ76"/>
<keyword evidence="1" id="KW-0732">Signal</keyword>
<dbReference type="PANTHER" id="PTHR31676">
    <property type="entry name" value="T31J12.3 PROTEIN-RELATED"/>
    <property type="match status" value="1"/>
</dbReference>
<name>A0AAQ3KJ76_9LILI</name>
<dbReference type="Pfam" id="PF04398">
    <property type="entry name" value="DUF538"/>
    <property type="match status" value="1"/>
</dbReference>
<reference evidence="2 3" key="1">
    <citation type="submission" date="2023-10" db="EMBL/GenBank/DDBJ databases">
        <title>Chromosome-scale genome assembly provides insights into flower coloration mechanisms of Canna indica.</title>
        <authorList>
            <person name="Li C."/>
        </authorList>
    </citation>
    <scope>NUCLEOTIDE SEQUENCE [LARGE SCALE GENOMIC DNA]</scope>
    <source>
        <tissue evidence="2">Flower</tissue>
    </source>
</reference>
<dbReference type="EMBL" id="CP136894">
    <property type="protein sequence ID" value="WOL08048.1"/>
    <property type="molecule type" value="Genomic_DNA"/>
</dbReference>
<sequence length="293" mass="32152">MSSSSLLLLLLLHLPLLFLPSLASDAASPSRDITVYEVLPKYGLPPGILPDTVKSFSIASNGSFVVDLFGECYVDFEYLVYYYPRVSGVVRYGAIEDLEGVQVRRFFIWLNVDAIRVDPDDPDNIEFVVGWLTRKLRIDQFQTVHSCKGNHLSMLGRAKKVARSMFELILAQKCPNVPENGVGVGVAPTTFDQGLLEHGDAKSPAPTTFDQGLLEHGDAKSSWGTICYIIMLKINYSVSELSVCFFSAQSRNNAPPEAASPSHSISSYCGDSSLSNFVGFFNNPLVGSCNFMI</sequence>
<dbReference type="Proteomes" id="UP001327560">
    <property type="component" value="Chromosome 5"/>
</dbReference>
<keyword evidence="3" id="KW-1185">Reference proteome</keyword>
<gene>
    <name evidence="2" type="ORF">Cni_G16800</name>
</gene>
<dbReference type="InterPro" id="IPR036758">
    <property type="entry name" value="At5g01610-like"/>
</dbReference>
<feature type="chain" id="PRO_5043018559" evidence="1">
    <location>
        <begin position="24"/>
        <end position="293"/>
    </location>
</feature>